<dbReference type="GO" id="GO:0043546">
    <property type="term" value="F:molybdopterin cofactor binding"/>
    <property type="evidence" value="ECO:0007669"/>
    <property type="project" value="TreeGrafter"/>
</dbReference>
<feature type="domain" description="Moybdenum cofactor oxidoreductase dimerisation" evidence="4">
    <location>
        <begin position="393"/>
        <end position="483"/>
    </location>
</feature>
<protein>
    <submittedName>
        <fullName evidence="5">DMSO/TMAO reductase YedYZ molybdopterin-dependent catalytic subunit</fullName>
    </submittedName>
</protein>
<accession>A0A8T4GW42</accession>
<evidence type="ECO:0000259" key="4">
    <source>
        <dbReference type="Pfam" id="PF03404"/>
    </source>
</evidence>
<feature type="transmembrane region" description="Helical" evidence="2">
    <location>
        <begin position="12"/>
        <end position="32"/>
    </location>
</feature>
<feature type="region of interest" description="Disordered" evidence="1">
    <location>
        <begin position="476"/>
        <end position="502"/>
    </location>
</feature>
<evidence type="ECO:0000256" key="2">
    <source>
        <dbReference type="SAM" id="Phobius"/>
    </source>
</evidence>
<dbReference type="OrthoDB" id="9576at2157"/>
<evidence type="ECO:0000313" key="5">
    <source>
        <dbReference type="EMBL" id="MBP1986283.1"/>
    </source>
</evidence>
<dbReference type="InterPro" id="IPR005066">
    <property type="entry name" value="MoCF_OxRdtse_dimer"/>
</dbReference>
<keyword evidence="2" id="KW-0472">Membrane</keyword>
<dbReference type="InterPro" id="IPR036374">
    <property type="entry name" value="OxRdtase_Mopterin-bd_sf"/>
</dbReference>
<dbReference type="Pfam" id="PF03404">
    <property type="entry name" value="Mo-co_dimer"/>
    <property type="match status" value="1"/>
</dbReference>
<dbReference type="GO" id="GO:0020037">
    <property type="term" value="F:heme binding"/>
    <property type="evidence" value="ECO:0007669"/>
    <property type="project" value="TreeGrafter"/>
</dbReference>
<reference evidence="5" key="1">
    <citation type="submission" date="2021-03" db="EMBL/GenBank/DDBJ databases">
        <title>Genomic Encyclopedia of Type Strains, Phase IV (KMG-IV): sequencing the most valuable type-strain genomes for metagenomic binning, comparative biology and taxonomic classification.</title>
        <authorList>
            <person name="Goeker M."/>
        </authorList>
    </citation>
    <scope>NUCLEOTIDE SEQUENCE</scope>
    <source>
        <strain evidence="5">DSM 26232</strain>
    </source>
</reference>
<dbReference type="SUPFAM" id="SSF56524">
    <property type="entry name" value="Oxidoreductase molybdopterin-binding domain"/>
    <property type="match status" value="1"/>
</dbReference>
<dbReference type="GO" id="GO:0006790">
    <property type="term" value="P:sulfur compound metabolic process"/>
    <property type="evidence" value="ECO:0007669"/>
    <property type="project" value="TreeGrafter"/>
</dbReference>
<dbReference type="AlphaFoldDB" id="A0A8T4GW42"/>
<keyword evidence="2" id="KW-0812">Transmembrane</keyword>
<sequence length="502" mass="52482">MNRRVRDIVDPASLGVALLAALGAVGGSLLLIGNSPGFVVPSAAALVRDTLPDLFVAVGIGTLRDLAQPLLSLGAGLLLLAVFAAAALAAERAVEGIARRALVTFVLVGAVTALLTGNTTSTLGAALGAAVVVAAANATLAAMDPTTDRADPPPGRRRLLQAGAATLATLVLGAARTRDPAEPTEPPDPAAASLLAAANDRGLSLPGAEPMVSEDFYTVDIATVDPKIDPSDWQLAVTGEVETERSFTLSELQDLGGERRFTTLRCVSDLLNGKKMDTALWDGVPVESVLSAVGAPESCCVTLHAADDYFVSFPREALDPGLLAWGMNGRPLPRSHGAPLRTLVPGHWGETNAKWLTEIEIRDEPEEGYWEQRGWEGTGEVHTIAKLHSTTVDDGTVRVGGHAYAGTRGIDAVEVSTDGGASWTEASLSETLPEPTPIGEEEPEPTGEAADAWRMWEHEYEADGKHEVVVRAIDGTGEAQPEQEREGYPSGATGWVRETVGG</sequence>
<evidence type="ECO:0000256" key="1">
    <source>
        <dbReference type="SAM" id="MobiDB-lite"/>
    </source>
</evidence>
<dbReference type="Proteomes" id="UP000823736">
    <property type="component" value="Unassembled WGS sequence"/>
</dbReference>
<keyword evidence="6" id="KW-1185">Reference proteome</keyword>
<feature type="transmembrane region" description="Helical" evidence="2">
    <location>
        <begin position="97"/>
        <end position="117"/>
    </location>
</feature>
<dbReference type="InterPro" id="IPR000572">
    <property type="entry name" value="OxRdtase_Mopterin-bd_dom"/>
</dbReference>
<comment type="caution">
    <text evidence="5">The sequence shown here is derived from an EMBL/GenBank/DDBJ whole genome shotgun (WGS) entry which is preliminary data.</text>
</comment>
<dbReference type="Gene3D" id="3.90.420.10">
    <property type="entry name" value="Oxidoreductase, molybdopterin-binding domain"/>
    <property type="match status" value="1"/>
</dbReference>
<dbReference type="SUPFAM" id="SSF81296">
    <property type="entry name" value="E set domains"/>
    <property type="match status" value="1"/>
</dbReference>
<dbReference type="EMBL" id="JAGGLC010000001">
    <property type="protein sequence ID" value="MBP1986283.1"/>
    <property type="molecule type" value="Genomic_DNA"/>
</dbReference>
<keyword evidence="2" id="KW-1133">Transmembrane helix</keyword>
<dbReference type="GO" id="GO:0030151">
    <property type="term" value="F:molybdenum ion binding"/>
    <property type="evidence" value="ECO:0007669"/>
    <property type="project" value="InterPro"/>
</dbReference>
<dbReference type="GO" id="GO:0008482">
    <property type="term" value="F:sulfite oxidase activity"/>
    <property type="evidence" value="ECO:0007669"/>
    <property type="project" value="TreeGrafter"/>
</dbReference>
<dbReference type="Gene3D" id="2.60.40.650">
    <property type="match status" value="1"/>
</dbReference>
<evidence type="ECO:0000259" key="3">
    <source>
        <dbReference type="Pfam" id="PF00174"/>
    </source>
</evidence>
<dbReference type="InterPro" id="IPR014756">
    <property type="entry name" value="Ig_E-set"/>
</dbReference>
<organism evidence="5 6">
    <name type="scientific">Halolamina salifodinae</name>
    <dbReference type="NCBI Taxonomy" id="1202767"/>
    <lineage>
        <taxon>Archaea</taxon>
        <taxon>Methanobacteriati</taxon>
        <taxon>Methanobacteriota</taxon>
        <taxon>Stenosarchaea group</taxon>
        <taxon>Halobacteria</taxon>
        <taxon>Halobacteriales</taxon>
        <taxon>Haloferacaceae</taxon>
    </lineage>
</organism>
<proteinExistence type="predicted"/>
<evidence type="ECO:0000313" key="6">
    <source>
        <dbReference type="Proteomes" id="UP000823736"/>
    </source>
</evidence>
<feature type="domain" description="Oxidoreductase molybdopterin-binding" evidence="3">
    <location>
        <begin position="226"/>
        <end position="370"/>
    </location>
</feature>
<dbReference type="PANTHER" id="PTHR19372">
    <property type="entry name" value="SULFITE REDUCTASE"/>
    <property type="match status" value="1"/>
</dbReference>
<gene>
    <name evidence="5" type="ORF">J2753_000756</name>
</gene>
<dbReference type="RefSeq" id="WP_209490546.1">
    <property type="nucleotide sequence ID" value="NZ_JAGGLC010000001.1"/>
</dbReference>
<name>A0A8T4GW42_9EURY</name>
<dbReference type="PANTHER" id="PTHR19372:SF7">
    <property type="entry name" value="SULFITE OXIDASE, MITOCHONDRIAL"/>
    <property type="match status" value="1"/>
</dbReference>
<feature type="transmembrane region" description="Helical" evidence="2">
    <location>
        <begin position="70"/>
        <end position="90"/>
    </location>
</feature>
<dbReference type="Pfam" id="PF00174">
    <property type="entry name" value="Oxidored_molyb"/>
    <property type="match status" value="1"/>
</dbReference>
<feature type="region of interest" description="Disordered" evidence="1">
    <location>
        <begin position="426"/>
        <end position="447"/>
    </location>
</feature>